<feature type="transmembrane region" description="Helical" evidence="7">
    <location>
        <begin position="12"/>
        <end position="33"/>
    </location>
</feature>
<organism evidence="9 10">
    <name type="scientific">Microbacterium insulae</name>
    <dbReference type="NCBI Taxonomy" id="483014"/>
    <lineage>
        <taxon>Bacteria</taxon>
        <taxon>Bacillati</taxon>
        <taxon>Actinomycetota</taxon>
        <taxon>Actinomycetes</taxon>
        <taxon>Micrococcales</taxon>
        <taxon>Microbacteriaceae</taxon>
        <taxon>Microbacterium</taxon>
    </lineage>
</organism>
<dbReference type="PANTHER" id="PTHR30193">
    <property type="entry name" value="ABC TRANSPORTER PERMEASE PROTEIN"/>
    <property type="match status" value="1"/>
</dbReference>
<comment type="caution">
    <text evidence="9">The sequence shown here is derived from an EMBL/GenBank/DDBJ whole genome shotgun (WGS) entry which is preliminary data.</text>
</comment>
<keyword evidence="3" id="KW-1003">Cell membrane</keyword>
<accession>A0ABW3AGY4</accession>
<feature type="transmembrane region" description="Helical" evidence="7">
    <location>
        <begin position="156"/>
        <end position="181"/>
    </location>
</feature>
<feature type="domain" description="ABC transmembrane type-1" evidence="8">
    <location>
        <begin position="70"/>
        <end position="294"/>
    </location>
</feature>
<feature type="transmembrane region" description="Helical" evidence="7">
    <location>
        <begin position="273"/>
        <end position="297"/>
    </location>
</feature>
<dbReference type="CDD" id="cd06261">
    <property type="entry name" value="TM_PBP2"/>
    <property type="match status" value="1"/>
</dbReference>
<dbReference type="RefSeq" id="WP_204978035.1">
    <property type="nucleotide sequence ID" value="NZ_JBHTII010000001.1"/>
</dbReference>
<feature type="transmembrane region" description="Helical" evidence="7">
    <location>
        <begin position="109"/>
        <end position="127"/>
    </location>
</feature>
<comment type="similarity">
    <text evidence="7">Belongs to the binding-protein-dependent transport system permease family.</text>
</comment>
<dbReference type="InterPro" id="IPR035906">
    <property type="entry name" value="MetI-like_sf"/>
</dbReference>
<protein>
    <submittedName>
        <fullName evidence="9">Carbohydrate ABC transporter permease</fullName>
    </submittedName>
</protein>
<dbReference type="PANTHER" id="PTHR30193:SF37">
    <property type="entry name" value="INNER MEMBRANE ABC TRANSPORTER PERMEASE PROTEIN YCJO"/>
    <property type="match status" value="1"/>
</dbReference>
<feature type="transmembrane region" description="Helical" evidence="7">
    <location>
        <begin position="76"/>
        <end position="97"/>
    </location>
</feature>
<evidence type="ECO:0000313" key="10">
    <source>
        <dbReference type="Proteomes" id="UP001597055"/>
    </source>
</evidence>
<evidence type="ECO:0000256" key="7">
    <source>
        <dbReference type="RuleBase" id="RU363032"/>
    </source>
</evidence>
<dbReference type="Proteomes" id="UP001597055">
    <property type="component" value="Unassembled WGS sequence"/>
</dbReference>
<sequence>MSKLRRREALTGLAFVAPVVVGLVVFMAVPLVVSLGYSFTHWNFIAPAPTFVGLDNWIALFNDPRIPIVIWNTVKFILFGTTSFLLFSLLAALLTFIPRRFVGAYRAALFLPYVLSQIAVGIVWRWMFNSQTGPLTLGVELLGIPSPDWLLDPNTAMISIALVTTWQGIGYGMTLYIAGLNSVPEPLIEAARIDGAGPIRRFWSIILPLISPTVFFLLVTSMIGALQLFDPVVAMTSSSAGVSSAGGPSNSTRTIVLYMYNQMFNYNERISGIGYAAAIAWMLAILTFAITAIQFLLGRRFVYYEALVAPTRSERRRAKKRMEALR</sequence>
<dbReference type="SUPFAM" id="SSF161098">
    <property type="entry name" value="MetI-like"/>
    <property type="match status" value="1"/>
</dbReference>
<reference evidence="10" key="1">
    <citation type="journal article" date="2019" name="Int. J. Syst. Evol. Microbiol.">
        <title>The Global Catalogue of Microorganisms (GCM) 10K type strain sequencing project: providing services to taxonomists for standard genome sequencing and annotation.</title>
        <authorList>
            <consortium name="The Broad Institute Genomics Platform"/>
            <consortium name="The Broad Institute Genome Sequencing Center for Infectious Disease"/>
            <person name="Wu L."/>
            <person name="Ma J."/>
        </authorList>
    </citation>
    <scope>NUCLEOTIDE SEQUENCE [LARGE SCALE GENOMIC DNA]</scope>
    <source>
        <strain evidence="10">CCUG 54523</strain>
    </source>
</reference>
<evidence type="ECO:0000256" key="1">
    <source>
        <dbReference type="ARBA" id="ARBA00004651"/>
    </source>
</evidence>
<comment type="subcellular location">
    <subcellularLocation>
        <location evidence="1 7">Cell membrane</location>
        <topology evidence="1 7">Multi-pass membrane protein</topology>
    </subcellularLocation>
</comment>
<dbReference type="PROSITE" id="PS50928">
    <property type="entry name" value="ABC_TM1"/>
    <property type="match status" value="1"/>
</dbReference>
<dbReference type="Gene3D" id="1.10.3720.10">
    <property type="entry name" value="MetI-like"/>
    <property type="match status" value="1"/>
</dbReference>
<evidence type="ECO:0000313" key="9">
    <source>
        <dbReference type="EMBL" id="MFD0790278.1"/>
    </source>
</evidence>
<evidence type="ECO:0000256" key="4">
    <source>
        <dbReference type="ARBA" id="ARBA00022692"/>
    </source>
</evidence>
<proteinExistence type="inferred from homology"/>
<evidence type="ECO:0000256" key="2">
    <source>
        <dbReference type="ARBA" id="ARBA00022448"/>
    </source>
</evidence>
<evidence type="ECO:0000256" key="5">
    <source>
        <dbReference type="ARBA" id="ARBA00022989"/>
    </source>
</evidence>
<name>A0ABW3AGY4_9MICO</name>
<evidence type="ECO:0000256" key="6">
    <source>
        <dbReference type="ARBA" id="ARBA00023136"/>
    </source>
</evidence>
<keyword evidence="10" id="KW-1185">Reference proteome</keyword>
<keyword evidence="2 7" id="KW-0813">Transport</keyword>
<keyword evidence="4 7" id="KW-0812">Transmembrane</keyword>
<dbReference type="Pfam" id="PF00528">
    <property type="entry name" value="BPD_transp_1"/>
    <property type="match status" value="1"/>
</dbReference>
<evidence type="ECO:0000259" key="8">
    <source>
        <dbReference type="PROSITE" id="PS50928"/>
    </source>
</evidence>
<keyword evidence="5 7" id="KW-1133">Transmembrane helix</keyword>
<feature type="transmembrane region" description="Helical" evidence="7">
    <location>
        <begin position="202"/>
        <end position="229"/>
    </location>
</feature>
<dbReference type="InterPro" id="IPR051393">
    <property type="entry name" value="ABC_transporter_permease"/>
</dbReference>
<evidence type="ECO:0000256" key="3">
    <source>
        <dbReference type="ARBA" id="ARBA00022475"/>
    </source>
</evidence>
<dbReference type="EMBL" id="JBHTII010000001">
    <property type="protein sequence ID" value="MFD0790278.1"/>
    <property type="molecule type" value="Genomic_DNA"/>
</dbReference>
<gene>
    <name evidence="9" type="ORF">ACFQ0P_07710</name>
</gene>
<keyword evidence="6 7" id="KW-0472">Membrane</keyword>
<dbReference type="InterPro" id="IPR000515">
    <property type="entry name" value="MetI-like"/>
</dbReference>